<evidence type="ECO:0000313" key="1">
    <source>
        <dbReference type="EMBL" id="KAK8037380.1"/>
    </source>
</evidence>
<sequence>MTPRAGDFHKSNQDAAYFTFDKEYAQKCAGSDGIIIRIDIPRGMLRQGFKFDFVPGDEKAMQRPSPIQHDNFKPAMRNDECVHSGLGIG</sequence>
<proteinExistence type="predicted"/>
<gene>
    <name evidence="1" type="ORF">PG991_000726</name>
</gene>
<evidence type="ECO:0000313" key="2">
    <source>
        <dbReference type="Proteomes" id="UP001396898"/>
    </source>
</evidence>
<keyword evidence="2" id="KW-1185">Reference proteome</keyword>
<accession>A0ABR1SSU6</accession>
<comment type="caution">
    <text evidence="1">The sequence shown here is derived from an EMBL/GenBank/DDBJ whole genome shotgun (WGS) entry which is preliminary data.</text>
</comment>
<dbReference type="Proteomes" id="UP001396898">
    <property type="component" value="Unassembled WGS sequence"/>
</dbReference>
<organism evidence="1 2">
    <name type="scientific">Apiospora marii</name>
    <dbReference type="NCBI Taxonomy" id="335849"/>
    <lineage>
        <taxon>Eukaryota</taxon>
        <taxon>Fungi</taxon>
        <taxon>Dikarya</taxon>
        <taxon>Ascomycota</taxon>
        <taxon>Pezizomycotina</taxon>
        <taxon>Sordariomycetes</taxon>
        <taxon>Xylariomycetidae</taxon>
        <taxon>Amphisphaeriales</taxon>
        <taxon>Apiosporaceae</taxon>
        <taxon>Apiospora</taxon>
    </lineage>
</organism>
<name>A0ABR1SSU6_9PEZI</name>
<reference evidence="1 2" key="1">
    <citation type="submission" date="2023-01" db="EMBL/GenBank/DDBJ databases">
        <title>Analysis of 21 Apiospora genomes using comparative genomics revels a genus with tremendous synthesis potential of carbohydrate active enzymes and secondary metabolites.</title>
        <authorList>
            <person name="Sorensen T."/>
        </authorList>
    </citation>
    <scope>NUCLEOTIDE SEQUENCE [LARGE SCALE GENOMIC DNA]</scope>
    <source>
        <strain evidence="1 2">CBS 20057</strain>
    </source>
</reference>
<protein>
    <submittedName>
        <fullName evidence="1">Uncharacterized protein</fullName>
    </submittedName>
</protein>
<dbReference type="EMBL" id="JAQQWI010000002">
    <property type="protein sequence ID" value="KAK8037380.1"/>
    <property type="molecule type" value="Genomic_DNA"/>
</dbReference>